<proteinExistence type="predicted"/>
<gene>
    <name evidence="2" type="ORF">XCCB100_3621</name>
</gene>
<feature type="region of interest" description="Disordered" evidence="1">
    <location>
        <begin position="1"/>
        <end position="49"/>
    </location>
</feature>
<dbReference type="HOGENOM" id="CLU_3142225_0_0_6"/>
<evidence type="ECO:0000313" key="3">
    <source>
        <dbReference type="Proteomes" id="UP000001188"/>
    </source>
</evidence>
<reference evidence="2 3" key="1">
    <citation type="journal article" date="2008" name="J. Biotechnol.">
        <title>The genome of Xanthomonas campestris pv. campestris B100 and its use for the reconstruction of metabolic pathways involved in xanthan biosynthesis.</title>
        <authorList>
            <person name="Vorholter F.J."/>
            <person name="Schneiker S."/>
            <person name="Goesmann A."/>
            <person name="Krause L."/>
            <person name="Bekel T."/>
            <person name="Kaiser O."/>
            <person name="Linke B."/>
            <person name="Patschkowski T."/>
            <person name="Ruckert C."/>
            <person name="Schmid J."/>
            <person name="Sidhu V.K."/>
            <person name="Sieber V."/>
            <person name="Tauch A."/>
            <person name="Watt S.A."/>
            <person name="Weisshaar B."/>
            <person name="Becker A."/>
            <person name="Niehaus K."/>
            <person name="Puhler A."/>
        </authorList>
    </citation>
    <scope>NUCLEOTIDE SEQUENCE [LARGE SCALE GENOMIC DNA]</scope>
    <source>
        <strain evidence="2 3">B100</strain>
    </source>
</reference>
<dbReference type="AlphaFoldDB" id="B0RV95"/>
<dbReference type="Proteomes" id="UP000001188">
    <property type="component" value="Chromosome"/>
</dbReference>
<dbReference type="KEGG" id="xca:xcc-b100_3621"/>
<dbReference type="EMBL" id="AM920689">
    <property type="protein sequence ID" value="CAP52986.1"/>
    <property type="molecule type" value="Genomic_DNA"/>
</dbReference>
<organism evidence="2 3">
    <name type="scientific">Xanthomonas campestris pv. campestris (strain B100)</name>
    <dbReference type="NCBI Taxonomy" id="509169"/>
    <lineage>
        <taxon>Bacteria</taxon>
        <taxon>Pseudomonadati</taxon>
        <taxon>Pseudomonadota</taxon>
        <taxon>Gammaproteobacteria</taxon>
        <taxon>Lysobacterales</taxon>
        <taxon>Lysobacteraceae</taxon>
        <taxon>Xanthomonas</taxon>
    </lineage>
</organism>
<name>B0RV95_XANCB</name>
<evidence type="ECO:0000313" key="2">
    <source>
        <dbReference type="EMBL" id="CAP52986.1"/>
    </source>
</evidence>
<sequence length="49" mass="5309">MFPCVMEKGVAELPRRDSTGERPSSSSNSPSAYAVVVRQPRGYDAGHDL</sequence>
<evidence type="ECO:0000256" key="1">
    <source>
        <dbReference type="SAM" id="MobiDB-lite"/>
    </source>
</evidence>
<feature type="compositionally biased region" description="Basic and acidic residues" evidence="1">
    <location>
        <begin position="9"/>
        <end position="20"/>
    </location>
</feature>
<protein>
    <submittedName>
        <fullName evidence="2">Uncharacterized protein</fullName>
    </submittedName>
</protein>
<accession>B0RV95</accession>